<dbReference type="Gene3D" id="3.40.50.1360">
    <property type="match status" value="1"/>
</dbReference>
<dbReference type="PANTHER" id="PTHR43748:SF3">
    <property type="entry name" value="RIBOSE-5-PHOSPHATE ISOMERASE 3, CHLOROPLASTIC-RELATED"/>
    <property type="match status" value="1"/>
</dbReference>
<dbReference type="SUPFAM" id="SSF100950">
    <property type="entry name" value="NagB/RpiA/CoA transferase-like"/>
    <property type="match status" value="1"/>
</dbReference>
<reference evidence="4 5" key="1">
    <citation type="submission" date="2018-11" db="EMBL/GenBank/DDBJ databases">
        <title>Genome squencing of methanotrophic bacteria isolated from alkaline groundwater in Korea.</title>
        <authorList>
            <person name="Nguyen L.N."/>
        </authorList>
    </citation>
    <scope>NUCLEOTIDE SEQUENCE [LARGE SCALE GENOMIC DNA]</scope>
    <source>
        <strain evidence="4 5">GW6</strain>
    </source>
</reference>
<dbReference type="NCBIfam" id="NF001924">
    <property type="entry name" value="PRK00702.1"/>
    <property type="match status" value="1"/>
</dbReference>
<evidence type="ECO:0000256" key="3">
    <source>
        <dbReference type="HAMAP-Rule" id="MF_00170"/>
    </source>
</evidence>
<sequence length="251" mass="26262">MSERRSEANVRMSAFSAEAMKRAAAQAALESVTHGMQLGLGTGSTAAHFVDLLGARVKQGLEVVCVPTSERTRAQAESLGIPLSTLDETPQLDLTVDGADEFDAALRLIKGGGGALLREKIVAAASTRMFVIADATKEVRTLGAFPLPVEIDRFGARSTMLHIERVARGLGLIGPLTMREAEPGERFITDGGHYIVDCAFGAIDDADVLAARLSAIPGVVDHGLFIGLATAIFIAGAEGVRILGNISGDPL</sequence>
<dbReference type="Proteomes" id="UP000273982">
    <property type="component" value="Chromosome"/>
</dbReference>
<dbReference type="SUPFAM" id="SSF75445">
    <property type="entry name" value="D-ribose-5-phosphate isomerase (RpiA), lid domain"/>
    <property type="match status" value="1"/>
</dbReference>
<comment type="function">
    <text evidence="3">Catalyzes the reversible conversion of ribose-5-phosphate to ribulose 5-phosphate.</text>
</comment>
<comment type="similarity">
    <text evidence="3">Belongs to the ribose 5-phosphate isomerase family.</text>
</comment>
<dbReference type="UniPathway" id="UPA00115">
    <property type="reaction ID" value="UER00412"/>
</dbReference>
<dbReference type="PANTHER" id="PTHR43748">
    <property type="entry name" value="RIBOSE-5-PHOSPHATE ISOMERASE 3, CHLOROPLASTIC-RELATED"/>
    <property type="match status" value="1"/>
</dbReference>
<feature type="binding site" evidence="3">
    <location>
        <begin position="97"/>
        <end position="100"/>
    </location>
    <ligand>
        <name>substrate</name>
    </ligand>
</feature>
<dbReference type="GO" id="GO:0004751">
    <property type="term" value="F:ribose-5-phosphate isomerase activity"/>
    <property type="evidence" value="ECO:0007669"/>
    <property type="project" value="UniProtKB-UniRule"/>
</dbReference>
<dbReference type="NCBIfam" id="TIGR00021">
    <property type="entry name" value="rpiA"/>
    <property type="match status" value="1"/>
</dbReference>
<dbReference type="GO" id="GO:0009052">
    <property type="term" value="P:pentose-phosphate shunt, non-oxidative branch"/>
    <property type="evidence" value="ECO:0007669"/>
    <property type="project" value="UniProtKB-UniRule"/>
</dbReference>
<dbReference type="FunFam" id="3.40.50.1360:FF:000001">
    <property type="entry name" value="Ribose-5-phosphate isomerase A"/>
    <property type="match status" value="1"/>
</dbReference>
<comment type="catalytic activity">
    <reaction evidence="1 3">
        <text>aldehydo-D-ribose 5-phosphate = D-ribulose 5-phosphate</text>
        <dbReference type="Rhea" id="RHEA:14657"/>
        <dbReference type="ChEBI" id="CHEBI:58121"/>
        <dbReference type="ChEBI" id="CHEBI:58273"/>
        <dbReference type="EC" id="5.3.1.6"/>
    </reaction>
</comment>
<dbReference type="KEGG" id="mros:EHO51_12315"/>
<evidence type="ECO:0000256" key="1">
    <source>
        <dbReference type="ARBA" id="ARBA00001713"/>
    </source>
</evidence>
<comment type="subunit">
    <text evidence="3">Homodimer.</text>
</comment>
<comment type="pathway">
    <text evidence="3">Carbohydrate degradation; pentose phosphate pathway; D-ribose 5-phosphate from D-ribulose 5-phosphate (non-oxidative stage): step 1/1.</text>
</comment>
<dbReference type="AlphaFoldDB" id="A0A3G8M8P4"/>
<dbReference type="EC" id="5.3.1.6" evidence="3"/>
<dbReference type="Gene3D" id="3.30.70.260">
    <property type="match status" value="1"/>
</dbReference>
<dbReference type="InterPro" id="IPR020672">
    <property type="entry name" value="Ribose5P_isomerase_typA_subgr"/>
</dbReference>
<feature type="active site" description="Proton acceptor" evidence="3">
    <location>
        <position position="119"/>
    </location>
</feature>
<evidence type="ECO:0000313" key="5">
    <source>
        <dbReference type="Proteomes" id="UP000273982"/>
    </source>
</evidence>
<dbReference type="Pfam" id="PF06026">
    <property type="entry name" value="Rib_5-P_isom_A"/>
    <property type="match status" value="1"/>
</dbReference>
<dbReference type="CDD" id="cd01398">
    <property type="entry name" value="RPI_A"/>
    <property type="match status" value="1"/>
</dbReference>
<feature type="binding site" evidence="3">
    <location>
        <position position="137"/>
    </location>
    <ligand>
        <name>substrate</name>
    </ligand>
</feature>
<evidence type="ECO:0000256" key="2">
    <source>
        <dbReference type="ARBA" id="ARBA00023235"/>
    </source>
</evidence>
<proteinExistence type="inferred from homology"/>
<dbReference type="EMBL" id="CP034086">
    <property type="protein sequence ID" value="AZG77450.1"/>
    <property type="molecule type" value="Genomic_DNA"/>
</dbReference>
<keyword evidence="2 3" id="KW-0413">Isomerase</keyword>
<dbReference type="InterPro" id="IPR050262">
    <property type="entry name" value="Ribose-5P_isomerase"/>
</dbReference>
<evidence type="ECO:0000313" key="4">
    <source>
        <dbReference type="EMBL" id="AZG77450.1"/>
    </source>
</evidence>
<protein>
    <recommendedName>
        <fullName evidence="3">Ribose-5-phosphate isomerase A</fullName>
        <ecNumber evidence="3">5.3.1.6</ecNumber>
    </recommendedName>
    <alternativeName>
        <fullName evidence="3">Phosphoriboisomerase A</fullName>
        <shortName evidence="3">PRI</shortName>
    </alternativeName>
</protein>
<accession>A0A3G8M8P4</accession>
<feature type="binding site" evidence="3">
    <location>
        <begin position="110"/>
        <end position="113"/>
    </location>
    <ligand>
        <name>substrate</name>
    </ligand>
</feature>
<dbReference type="HAMAP" id="MF_00170">
    <property type="entry name" value="Rib_5P_isom_A"/>
    <property type="match status" value="1"/>
</dbReference>
<organism evidence="4 5">
    <name type="scientific">Methylocystis rosea</name>
    <dbReference type="NCBI Taxonomy" id="173366"/>
    <lineage>
        <taxon>Bacteria</taxon>
        <taxon>Pseudomonadati</taxon>
        <taxon>Pseudomonadota</taxon>
        <taxon>Alphaproteobacteria</taxon>
        <taxon>Hyphomicrobiales</taxon>
        <taxon>Methylocystaceae</taxon>
        <taxon>Methylocystis</taxon>
    </lineage>
</organism>
<gene>
    <name evidence="3 4" type="primary">rpiA</name>
    <name evidence="4" type="ORF">EHO51_12315</name>
</gene>
<dbReference type="InterPro" id="IPR004788">
    <property type="entry name" value="Ribose5P_isomerase_type_A"/>
</dbReference>
<name>A0A3G8M8P4_9HYPH</name>
<feature type="binding site" evidence="3">
    <location>
        <begin position="42"/>
        <end position="45"/>
    </location>
    <ligand>
        <name>substrate</name>
    </ligand>
</feature>
<dbReference type="InterPro" id="IPR037171">
    <property type="entry name" value="NagB/RpiA_transferase-like"/>
</dbReference>